<proteinExistence type="inferred from homology"/>
<feature type="transmembrane region" description="Helical" evidence="6">
    <location>
        <begin position="146"/>
        <end position="166"/>
    </location>
</feature>
<feature type="region of interest" description="Disordered" evidence="7">
    <location>
        <begin position="241"/>
        <end position="278"/>
    </location>
</feature>
<reference evidence="9 10" key="1">
    <citation type="submission" date="2019-02" db="EMBL/GenBank/DDBJ databases">
        <title>Deep-cultivation of Planctomycetes and their phenomic and genomic characterization uncovers novel biology.</title>
        <authorList>
            <person name="Wiegand S."/>
            <person name="Jogler M."/>
            <person name="Boedeker C."/>
            <person name="Pinto D."/>
            <person name="Vollmers J."/>
            <person name="Rivas-Marin E."/>
            <person name="Kohn T."/>
            <person name="Peeters S.H."/>
            <person name="Heuer A."/>
            <person name="Rast P."/>
            <person name="Oberbeckmann S."/>
            <person name="Bunk B."/>
            <person name="Jeske O."/>
            <person name="Meyerdierks A."/>
            <person name="Storesund J.E."/>
            <person name="Kallscheuer N."/>
            <person name="Luecker S."/>
            <person name="Lage O.M."/>
            <person name="Pohl T."/>
            <person name="Merkel B.J."/>
            <person name="Hornburger P."/>
            <person name="Mueller R.-W."/>
            <person name="Bruemmer F."/>
            <person name="Labrenz M."/>
            <person name="Spormann A.M."/>
            <person name="Op den Camp H."/>
            <person name="Overmann J."/>
            <person name="Amann R."/>
            <person name="Jetten M.S.M."/>
            <person name="Mascher T."/>
            <person name="Medema M.H."/>
            <person name="Devos D.P."/>
            <person name="Kaster A.-K."/>
            <person name="Ovreas L."/>
            <person name="Rohde M."/>
            <person name="Galperin M.Y."/>
            <person name="Jogler C."/>
        </authorList>
    </citation>
    <scope>NUCLEOTIDE SEQUENCE [LARGE SCALE GENOMIC DNA]</scope>
    <source>
        <strain evidence="9 10">ElP</strain>
    </source>
</reference>
<feature type="transmembrane region" description="Helical" evidence="6">
    <location>
        <begin position="20"/>
        <end position="39"/>
    </location>
</feature>
<dbReference type="InterPro" id="IPR015414">
    <property type="entry name" value="TMEM64"/>
</dbReference>
<dbReference type="OrthoDB" id="526867at2"/>
<feature type="transmembrane region" description="Helical" evidence="6">
    <location>
        <begin position="172"/>
        <end position="193"/>
    </location>
</feature>
<dbReference type="RefSeq" id="WP_145270699.1">
    <property type="nucleotide sequence ID" value="NZ_CP036426.1"/>
</dbReference>
<dbReference type="InterPro" id="IPR032816">
    <property type="entry name" value="VTT_dom"/>
</dbReference>
<evidence type="ECO:0000259" key="8">
    <source>
        <dbReference type="Pfam" id="PF09335"/>
    </source>
</evidence>
<dbReference type="KEGG" id="tpla:ElP_31390"/>
<evidence type="ECO:0000256" key="5">
    <source>
        <dbReference type="ARBA" id="ARBA00023136"/>
    </source>
</evidence>
<feature type="compositionally biased region" description="Pro residues" evidence="7">
    <location>
        <begin position="251"/>
        <end position="261"/>
    </location>
</feature>
<dbReference type="Proteomes" id="UP000317835">
    <property type="component" value="Chromosome"/>
</dbReference>
<evidence type="ECO:0000256" key="1">
    <source>
        <dbReference type="ARBA" id="ARBA00004651"/>
    </source>
</evidence>
<dbReference type="PANTHER" id="PTHR12677">
    <property type="entry name" value="GOLGI APPARATUS MEMBRANE PROTEIN TVP38-RELATED"/>
    <property type="match status" value="1"/>
</dbReference>
<feature type="compositionally biased region" description="Basic and acidic residues" evidence="7">
    <location>
        <begin position="268"/>
        <end position="278"/>
    </location>
</feature>
<feature type="transmembrane region" description="Helical" evidence="6">
    <location>
        <begin position="205"/>
        <end position="224"/>
    </location>
</feature>
<gene>
    <name evidence="9" type="primary">ydjZ_1</name>
    <name evidence="9" type="ORF">ElP_31390</name>
</gene>
<keyword evidence="4 6" id="KW-1133">Transmembrane helix</keyword>
<feature type="transmembrane region" description="Helical" evidence="6">
    <location>
        <begin position="89"/>
        <end position="114"/>
    </location>
</feature>
<name>A0A518H322_9BACT</name>
<evidence type="ECO:0000256" key="6">
    <source>
        <dbReference type="RuleBase" id="RU366058"/>
    </source>
</evidence>
<dbReference type="GO" id="GO:0005886">
    <property type="term" value="C:plasma membrane"/>
    <property type="evidence" value="ECO:0007669"/>
    <property type="project" value="UniProtKB-SubCell"/>
</dbReference>
<dbReference type="PANTHER" id="PTHR12677:SF59">
    <property type="entry name" value="GOLGI APPARATUS MEMBRANE PROTEIN TVP38-RELATED"/>
    <property type="match status" value="1"/>
</dbReference>
<dbReference type="EMBL" id="CP036426">
    <property type="protein sequence ID" value="QDV35236.1"/>
    <property type="molecule type" value="Genomic_DNA"/>
</dbReference>
<keyword evidence="5 6" id="KW-0472">Membrane</keyword>
<evidence type="ECO:0000313" key="9">
    <source>
        <dbReference type="EMBL" id="QDV35236.1"/>
    </source>
</evidence>
<dbReference type="AlphaFoldDB" id="A0A518H322"/>
<organism evidence="9 10">
    <name type="scientific">Tautonia plasticadhaerens</name>
    <dbReference type="NCBI Taxonomy" id="2527974"/>
    <lineage>
        <taxon>Bacteria</taxon>
        <taxon>Pseudomonadati</taxon>
        <taxon>Planctomycetota</taxon>
        <taxon>Planctomycetia</taxon>
        <taxon>Isosphaerales</taxon>
        <taxon>Isosphaeraceae</taxon>
        <taxon>Tautonia</taxon>
    </lineage>
</organism>
<accession>A0A518H322</accession>
<comment type="similarity">
    <text evidence="6">Belongs to the TVP38/TMEM64 family.</text>
</comment>
<keyword evidence="3 6" id="KW-0812">Transmembrane</keyword>
<feature type="transmembrane region" description="Helical" evidence="6">
    <location>
        <begin position="59"/>
        <end position="77"/>
    </location>
</feature>
<evidence type="ECO:0000256" key="4">
    <source>
        <dbReference type="ARBA" id="ARBA00022989"/>
    </source>
</evidence>
<keyword evidence="10" id="KW-1185">Reference proteome</keyword>
<dbReference type="Pfam" id="PF09335">
    <property type="entry name" value="VTT_dom"/>
    <property type="match status" value="1"/>
</dbReference>
<evidence type="ECO:0000256" key="3">
    <source>
        <dbReference type="ARBA" id="ARBA00022692"/>
    </source>
</evidence>
<evidence type="ECO:0000256" key="2">
    <source>
        <dbReference type="ARBA" id="ARBA00022475"/>
    </source>
</evidence>
<evidence type="ECO:0000256" key="7">
    <source>
        <dbReference type="SAM" id="MobiDB-lite"/>
    </source>
</evidence>
<protein>
    <recommendedName>
        <fullName evidence="6">TVP38/TMEM64 family membrane protein</fullName>
    </recommendedName>
</protein>
<evidence type="ECO:0000313" key="10">
    <source>
        <dbReference type="Proteomes" id="UP000317835"/>
    </source>
</evidence>
<comment type="subcellular location">
    <subcellularLocation>
        <location evidence="1 6">Cell membrane</location>
        <topology evidence="1 6">Multi-pass membrane protein</topology>
    </subcellularLocation>
</comment>
<keyword evidence="2 6" id="KW-1003">Cell membrane</keyword>
<sequence>MSGQDATEGGRGAGGRAGPALRWTLATLALLGLALLWRAVPASAWVDREVVPRVERAGAWGYVGFALVYAAGVVLMAPGSALTLASGYLFGPVAGAALAAASATLGASAAFLVARGVARGAVRRRVEGDRRFRAVDRAVSARGGRVVLLLRLSPIVPFNVLNYALGLTGVRFGAYALASFAGMLPGSAAYAFIGASAGDRRPGELGWGWWAFLVASTLLAVAVLSRIASLALADAEVDADADAEVGGRSGPSPPTPTPTPTPTSSAPDHPRSDRSPPP</sequence>
<feature type="domain" description="VTT" evidence="8">
    <location>
        <begin position="78"/>
        <end position="195"/>
    </location>
</feature>